<dbReference type="InterPro" id="IPR036259">
    <property type="entry name" value="MFS_trans_sf"/>
</dbReference>
<dbReference type="Pfam" id="PF07690">
    <property type="entry name" value="MFS_1"/>
    <property type="match status" value="1"/>
</dbReference>
<proteinExistence type="predicted"/>
<comment type="function">
    <text evidence="21">Receptor for CM101, a polysaccharide produced by group B Streptococcus with antipathoangiogenic properties.</text>
</comment>
<evidence type="ECO:0000256" key="20">
    <source>
        <dbReference type="ARBA" id="ARBA00051612"/>
    </source>
</evidence>
<feature type="transmembrane region" description="Helical" evidence="27">
    <location>
        <begin position="97"/>
        <end position="117"/>
    </location>
</feature>
<organism evidence="29 30">
    <name type="scientific">Littorina saxatilis</name>
    <dbReference type="NCBI Taxonomy" id="31220"/>
    <lineage>
        <taxon>Eukaryota</taxon>
        <taxon>Metazoa</taxon>
        <taxon>Spiralia</taxon>
        <taxon>Lophotrochozoa</taxon>
        <taxon>Mollusca</taxon>
        <taxon>Gastropoda</taxon>
        <taxon>Caenogastropoda</taxon>
        <taxon>Littorinimorpha</taxon>
        <taxon>Littorinoidea</taxon>
        <taxon>Littorinidae</taxon>
        <taxon>Littorina</taxon>
    </lineage>
</organism>
<evidence type="ECO:0000256" key="1">
    <source>
        <dbReference type="ARBA" id="ARBA00004432"/>
    </source>
</evidence>
<comment type="catalytic activity">
    <reaction evidence="18">
        <text>N-acetyl-L-aspartyl-L-glutamate(out) = N-acetyl-L-aspartyl-L-glutamate(in)</text>
        <dbReference type="Rhea" id="RHEA:72599"/>
        <dbReference type="ChEBI" id="CHEBI:76931"/>
    </reaction>
    <physiologicalReaction direction="left-to-right" evidence="18">
        <dbReference type="Rhea" id="RHEA:72600"/>
    </physiologicalReaction>
</comment>
<feature type="transmembrane region" description="Helical" evidence="27">
    <location>
        <begin position="411"/>
        <end position="428"/>
    </location>
</feature>
<feature type="transmembrane region" description="Helical" evidence="27">
    <location>
        <begin position="321"/>
        <end position="342"/>
    </location>
</feature>
<keyword evidence="7 27" id="KW-0812">Transmembrane</keyword>
<dbReference type="InterPro" id="IPR011701">
    <property type="entry name" value="MFS"/>
</dbReference>
<dbReference type="InterPro" id="IPR020846">
    <property type="entry name" value="MFS_dom"/>
</dbReference>
<feature type="compositionally biased region" description="Low complexity" evidence="26">
    <location>
        <begin position="64"/>
        <end position="81"/>
    </location>
</feature>
<dbReference type="GO" id="GO:0006820">
    <property type="term" value="P:monoatomic anion transport"/>
    <property type="evidence" value="ECO:0007669"/>
    <property type="project" value="TreeGrafter"/>
</dbReference>
<dbReference type="Gene3D" id="1.20.1250.20">
    <property type="entry name" value="MFS general substrate transporter like domains"/>
    <property type="match status" value="2"/>
</dbReference>
<comment type="caution">
    <text evidence="29">The sequence shown here is derived from an EMBL/GenBank/DDBJ whole genome shotgun (WGS) entry which is preliminary data.</text>
</comment>
<evidence type="ECO:0000256" key="5">
    <source>
        <dbReference type="ARBA" id="ARBA00022448"/>
    </source>
</evidence>
<evidence type="ECO:0000313" key="30">
    <source>
        <dbReference type="Proteomes" id="UP001374579"/>
    </source>
</evidence>
<dbReference type="InterPro" id="IPR050382">
    <property type="entry name" value="MFS_Na/Anion_cotransporter"/>
</dbReference>
<evidence type="ECO:0000256" key="15">
    <source>
        <dbReference type="ARBA" id="ARBA00050101"/>
    </source>
</evidence>
<dbReference type="GO" id="GO:0030672">
    <property type="term" value="C:synaptic vesicle membrane"/>
    <property type="evidence" value="ECO:0007669"/>
    <property type="project" value="UniProtKB-SubCell"/>
</dbReference>
<dbReference type="EMBL" id="JBAMIC010000019">
    <property type="protein sequence ID" value="KAK7093243.1"/>
    <property type="molecule type" value="Genomic_DNA"/>
</dbReference>
<comment type="catalytic activity">
    <reaction evidence="15">
        <text>2 nitrate(out) + H(+)(out) = 2 nitrate(in) + H(+)(in)</text>
        <dbReference type="Rhea" id="RHEA:71539"/>
        <dbReference type="ChEBI" id="CHEBI:15378"/>
        <dbReference type="ChEBI" id="CHEBI:17632"/>
    </reaction>
    <physiologicalReaction direction="left-to-right" evidence="15">
        <dbReference type="Rhea" id="RHEA:71540"/>
    </physiologicalReaction>
</comment>
<evidence type="ECO:0000256" key="23">
    <source>
        <dbReference type="ARBA" id="ARBA00080244"/>
    </source>
</evidence>
<comment type="catalytic activity">
    <reaction evidence="17">
        <text>N-acetylneuraminate(in) + H(+)(in) = N-acetylneuraminate(out) + H(+)(out)</text>
        <dbReference type="Rhea" id="RHEA:28987"/>
        <dbReference type="ChEBI" id="CHEBI:15378"/>
        <dbReference type="ChEBI" id="CHEBI:35418"/>
    </reaction>
    <physiologicalReaction direction="right-to-left" evidence="17">
        <dbReference type="Rhea" id="RHEA:28989"/>
    </physiologicalReaction>
</comment>
<evidence type="ECO:0000256" key="7">
    <source>
        <dbReference type="ARBA" id="ARBA00022692"/>
    </source>
</evidence>
<dbReference type="GO" id="GO:0046942">
    <property type="term" value="P:carboxylic acid transport"/>
    <property type="evidence" value="ECO:0007669"/>
    <property type="project" value="UniProtKB-ARBA"/>
</dbReference>
<evidence type="ECO:0000256" key="14">
    <source>
        <dbReference type="ARBA" id="ARBA00023329"/>
    </source>
</evidence>
<feature type="transmembrane region" description="Helical" evidence="27">
    <location>
        <begin position="379"/>
        <end position="399"/>
    </location>
</feature>
<keyword evidence="10" id="KW-0770">Synapse</keyword>
<evidence type="ECO:0000256" key="16">
    <source>
        <dbReference type="ARBA" id="ARBA00050554"/>
    </source>
</evidence>
<comment type="subcellular location">
    <subcellularLocation>
        <location evidence="2">Basolateral cell membrane</location>
        <topology evidence="2">Multi-pass membrane protein</topology>
    </subcellularLocation>
    <subcellularLocation>
        <location evidence="3">Cytoplasmic vesicle</location>
        <location evidence="3">Secretory vesicle membrane</location>
        <topology evidence="3">Multi-pass membrane protein</topology>
    </subcellularLocation>
    <subcellularLocation>
        <location evidence="1">Cytoplasmic vesicle</location>
        <location evidence="1">Secretory vesicle</location>
        <location evidence="1">Synaptic vesicle membrane</location>
    </subcellularLocation>
    <subcellularLocation>
        <location evidence="4">Lysosome membrane</location>
    </subcellularLocation>
</comment>
<dbReference type="CDD" id="cd17318">
    <property type="entry name" value="MFS_SLC17"/>
    <property type="match status" value="1"/>
</dbReference>
<feature type="transmembrane region" description="Helical" evidence="27">
    <location>
        <begin position="218"/>
        <end position="237"/>
    </location>
</feature>
<evidence type="ECO:0000256" key="11">
    <source>
        <dbReference type="ARBA" id="ARBA00023136"/>
    </source>
</evidence>
<evidence type="ECO:0000313" key="29">
    <source>
        <dbReference type="EMBL" id="KAK7093243.1"/>
    </source>
</evidence>
<evidence type="ECO:0000256" key="24">
    <source>
        <dbReference type="ARBA" id="ARBA00081195"/>
    </source>
</evidence>
<dbReference type="GO" id="GO:0016323">
    <property type="term" value="C:basolateral plasma membrane"/>
    <property type="evidence" value="ECO:0007669"/>
    <property type="project" value="UniProtKB-SubCell"/>
</dbReference>
<keyword evidence="8" id="KW-0769">Symport</keyword>
<keyword evidence="12" id="KW-0325">Glycoprotein</keyword>
<comment type="catalytic activity">
    <reaction evidence="16">
        <text>L-aspartate(out) = L-aspartate(in)</text>
        <dbReference type="Rhea" id="RHEA:66332"/>
        <dbReference type="ChEBI" id="CHEBI:29991"/>
    </reaction>
    <physiologicalReaction direction="left-to-right" evidence="16">
        <dbReference type="Rhea" id="RHEA:66333"/>
    </physiologicalReaction>
</comment>
<evidence type="ECO:0000256" key="22">
    <source>
        <dbReference type="ARBA" id="ARBA00069713"/>
    </source>
</evidence>
<feature type="transmembrane region" description="Helical" evidence="27">
    <location>
        <begin position="354"/>
        <end position="373"/>
    </location>
</feature>
<evidence type="ECO:0000256" key="13">
    <source>
        <dbReference type="ARBA" id="ARBA00023228"/>
    </source>
</evidence>
<comment type="catalytic activity">
    <reaction evidence="20">
        <text>D-glucuronate(out) + H(+)(out) = D-glucuronate(in) + H(+)(in)</text>
        <dbReference type="Rhea" id="RHEA:72591"/>
        <dbReference type="ChEBI" id="CHEBI:15378"/>
        <dbReference type="ChEBI" id="CHEBI:58720"/>
    </reaction>
    <physiologicalReaction direction="left-to-right" evidence="20">
        <dbReference type="Rhea" id="RHEA:72592"/>
    </physiologicalReaction>
</comment>
<evidence type="ECO:0000256" key="6">
    <source>
        <dbReference type="ARBA" id="ARBA00022475"/>
    </source>
</evidence>
<name>A0AAN9G2R8_9CAEN</name>
<protein>
    <recommendedName>
        <fullName evidence="22">Sialin</fullName>
    </recommendedName>
    <alternativeName>
        <fullName evidence="25">H(+)/nitrate cotransporter</fullName>
    </alternativeName>
    <alternativeName>
        <fullName evidence="23">H(+)/sialic acid cotransporter</fullName>
    </alternativeName>
    <alternativeName>
        <fullName evidence="24">Vesicular excitatory amino acid transporter</fullName>
    </alternativeName>
</protein>
<evidence type="ECO:0000256" key="19">
    <source>
        <dbReference type="ARBA" id="ARBA00051447"/>
    </source>
</evidence>
<evidence type="ECO:0000256" key="17">
    <source>
        <dbReference type="ARBA" id="ARBA00050625"/>
    </source>
</evidence>
<dbReference type="PROSITE" id="PS50850">
    <property type="entry name" value="MFS"/>
    <property type="match status" value="1"/>
</dbReference>
<dbReference type="SUPFAM" id="SSF103473">
    <property type="entry name" value="MFS general substrate transporter"/>
    <property type="match status" value="1"/>
</dbReference>
<evidence type="ECO:0000256" key="8">
    <source>
        <dbReference type="ARBA" id="ARBA00022847"/>
    </source>
</evidence>
<dbReference type="GO" id="GO:0015293">
    <property type="term" value="F:symporter activity"/>
    <property type="evidence" value="ECO:0007669"/>
    <property type="project" value="UniProtKB-KW"/>
</dbReference>
<keyword evidence="11 27" id="KW-0472">Membrane</keyword>
<evidence type="ECO:0000256" key="3">
    <source>
        <dbReference type="ARBA" id="ARBA00004638"/>
    </source>
</evidence>
<dbReference type="FunFam" id="1.20.1250.20:FF:000067">
    <property type="entry name" value="sialin isoform X2"/>
    <property type="match status" value="1"/>
</dbReference>
<evidence type="ECO:0000256" key="21">
    <source>
        <dbReference type="ARBA" id="ARBA00056891"/>
    </source>
</evidence>
<dbReference type="AlphaFoldDB" id="A0AAN9G2R8"/>
<comment type="catalytic activity">
    <reaction evidence="19">
        <text>L-glutamate(out) = L-glutamate(in)</text>
        <dbReference type="Rhea" id="RHEA:66336"/>
        <dbReference type="ChEBI" id="CHEBI:29985"/>
    </reaction>
    <physiologicalReaction direction="left-to-right" evidence="19">
        <dbReference type="Rhea" id="RHEA:66337"/>
    </physiologicalReaction>
</comment>
<dbReference type="GO" id="GO:0005765">
    <property type="term" value="C:lysosomal membrane"/>
    <property type="evidence" value="ECO:0007669"/>
    <property type="project" value="UniProtKB-SubCell"/>
</dbReference>
<keyword evidence="14" id="KW-0968">Cytoplasmic vesicle</keyword>
<feature type="region of interest" description="Disordered" evidence="26">
    <location>
        <begin position="64"/>
        <end position="83"/>
    </location>
</feature>
<evidence type="ECO:0000256" key="26">
    <source>
        <dbReference type="SAM" id="MobiDB-lite"/>
    </source>
</evidence>
<accession>A0AAN9G2R8</accession>
<evidence type="ECO:0000256" key="9">
    <source>
        <dbReference type="ARBA" id="ARBA00022989"/>
    </source>
</evidence>
<keyword evidence="13" id="KW-0458">Lysosome</keyword>
<keyword evidence="9 27" id="KW-1133">Transmembrane helix</keyword>
<feature type="transmembrane region" description="Helical" evidence="27">
    <location>
        <begin position="149"/>
        <end position="172"/>
    </location>
</feature>
<feature type="transmembrane region" description="Helical" evidence="27">
    <location>
        <begin position="448"/>
        <end position="468"/>
    </location>
</feature>
<feature type="transmembrane region" description="Helical" evidence="27">
    <location>
        <begin position="124"/>
        <end position="143"/>
    </location>
</feature>
<sequence>MASGKSSSLDVKKADTSEKVPFILCSERWRLAFIAFVGFFFVYSLRVNMSVAIVCMVKADNSTNTTTDNSTCGTSDSSSSSKEQGEFDWNKGIQSSILSSFFYGYLVMQIPGGWLAGKFGGKRVLGISMTIVAVATVLLPELARRDYKYVYGLRVIMGIASSVSFPAMHAMWGRWAPPAERSRLASFTYTGLMVGNIVTFICSGYLCAHGFDHGWGSVFYVSGGACFVWLALWWLLVSDSPDQCSRITEAERNYIVNGIGDNPHAVFKVPWKEVAKSKAMWVVLAAHMCNNWMHYTLVTSLPTFMKEVLHYDIEQNGVLSAIPYMAMAVTATLGGHVADFVSARCLSTRATRRVFQATSFLGAGACLVAVGFVDCEQRTTAVILLGVAVGFEGLCYSGYMVNQIDFAPRYAGVLFGITNFISTIPGIVAPEVAGLLTPNKTQEEWRSVFYVCGAFTLFGAVVFGAFAVTDVEPWAKVPDVAVDDVKNLEIQVVAETGTKNGVIAYDNKGMNTSDVVDNDAVDTRL</sequence>
<feature type="transmembrane region" description="Helical" evidence="27">
    <location>
        <begin position="184"/>
        <end position="206"/>
    </location>
</feature>
<evidence type="ECO:0000256" key="12">
    <source>
        <dbReference type="ARBA" id="ARBA00023180"/>
    </source>
</evidence>
<evidence type="ECO:0000256" key="10">
    <source>
        <dbReference type="ARBA" id="ARBA00023018"/>
    </source>
</evidence>
<gene>
    <name evidence="29" type="ORF">V1264_007032</name>
</gene>
<evidence type="ECO:0000256" key="4">
    <source>
        <dbReference type="ARBA" id="ARBA00004656"/>
    </source>
</evidence>
<keyword evidence="30" id="KW-1185">Reference proteome</keyword>
<keyword evidence="6" id="KW-1003">Cell membrane</keyword>
<dbReference type="FunFam" id="1.20.1250.20:FF:000003">
    <property type="entry name" value="Solute carrier family 17 member 3"/>
    <property type="match status" value="1"/>
</dbReference>
<feature type="transmembrane region" description="Helical" evidence="27">
    <location>
        <begin position="31"/>
        <end position="54"/>
    </location>
</feature>
<reference evidence="29 30" key="1">
    <citation type="submission" date="2024-02" db="EMBL/GenBank/DDBJ databases">
        <title>Chromosome-scale genome assembly of the rough periwinkle Littorina saxatilis.</title>
        <authorList>
            <person name="De Jode A."/>
            <person name="Faria R."/>
            <person name="Formenti G."/>
            <person name="Sims Y."/>
            <person name="Smith T.P."/>
            <person name="Tracey A."/>
            <person name="Wood J.M.D."/>
            <person name="Zagrodzka Z.B."/>
            <person name="Johannesson K."/>
            <person name="Butlin R.K."/>
            <person name="Leder E.H."/>
        </authorList>
    </citation>
    <scope>NUCLEOTIDE SEQUENCE [LARGE SCALE GENOMIC DNA]</scope>
    <source>
        <strain evidence="29">Snail1</strain>
        <tissue evidence="29">Muscle</tissue>
    </source>
</reference>
<keyword evidence="5" id="KW-0813">Transport</keyword>
<dbReference type="PANTHER" id="PTHR11662:SF399">
    <property type="entry name" value="FI19708P1-RELATED"/>
    <property type="match status" value="1"/>
</dbReference>
<evidence type="ECO:0000256" key="25">
    <source>
        <dbReference type="ARBA" id="ARBA00081925"/>
    </source>
</evidence>
<feature type="transmembrane region" description="Helical" evidence="27">
    <location>
        <begin position="279"/>
        <end position="301"/>
    </location>
</feature>
<evidence type="ECO:0000256" key="18">
    <source>
        <dbReference type="ARBA" id="ARBA00051403"/>
    </source>
</evidence>
<evidence type="ECO:0000259" key="28">
    <source>
        <dbReference type="PROSITE" id="PS50850"/>
    </source>
</evidence>
<dbReference type="Proteomes" id="UP001374579">
    <property type="component" value="Unassembled WGS sequence"/>
</dbReference>
<evidence type="ECO:0000256" key="2">
    <source>
        <dbReference type="ARBA" id="ARBA00004554"/>
    </source>
</evidence>
<evidence type="ECO:0000256" key="27">
    <source>
        <dbReference type="SAM" id="Phobius"/>
    </source>
</evidence>
<dbReference type="PANTHER" id="PTHR11662">
    <property type="entry name" value="SOLUTE CARRIER FAMILY 17"/>
    <property type="match status" value="1"/>
</dbReference>
<feature type="domain" description="Major facilitator superfamily (MFS) profile" evidence="28">
    <location>
        <begin position="30"/>
        <end position="471"/>
    </location>
</feature>